<feature type="domain" description="GmrSD restriction endonucleases N-terminal" evidence="1">
    <location>
        <begin position="11"/>
        <end position="220"/>
    </location>
</feature>
<dbReference type="Pfam" id="PF03235">
    <property type="entry name" value="GmrSD_N"/>
    <property type="match status" value="1"/>
</dbReference>
<evidence type="ECO:0008006" key="5">
    <source>
        <dbReference type="Google" id="ProtNLM"/>
    </source>
</evidence>
<protein>
    <recommendedName>
        <fullName evidence="5">DUF262 domain-containing protein</fullName>
    </recommendedName>
</protein>
<evidence type="ECO:0000313" key="3">
    <source>
        <dbReference type="EMBL" id="MBB5083349.1"/>
    </source>
</evidence>
<dbReference type="AlphaFoldDB" id="A0A7W8EKZ8"/>
<accession>A0A7W8EKZ8</accession>
<evidence type="ECO:0000259" key="2">
    <source>
        <dbReference type="Pfam" id="PF18755"/>
    </source>
</evidence>
<gene>
    <name evidence="3" type="ORF">HNR40_008852</name>
</gene>
<dbReference type="Proteomes" id="UP000568380">
    <property type="component" value="Unassembled WGS sequence"/>
</dbReference>
<organism evidence="3 4">
    <name type="scientific">Nonomuraea endophytica</name>
    <dbReference type="NCBI Taxonomy" id="714136"/>
    <lineage>
        <taxon>Bacteria</taxon>
        <taxon>Bacillati</taxon>
        <taxon>Actinomycetota</taxon>
        <taxon>Actinomycetes</taxon>
        <taxon>Streptosporangiales</taxon>
        <taxon>Streptosporangiaceae</taxon>
        <taxon>Nonomuraea</taxon>
    </lineage>
</organism>
<dbReference type="PANTHER" id="PTHR37292">
    <property type="entry name" value="VNG6097C"/>
    <property type="match status" value="1"/>
</dbReference>
<reference evidence="3 4" key="1">
    <citation type="submission" date="2020-08" db="EMBL/GenBank/DDBJ databases">
        <title>Genomic Encyclopedia of Type Strains, Phase IV (KMG-IV): sequencing the most valuable type-strain genomes for metagenomic binning, comparative biology and taxonomic classification.</title>
        <authorList>
            <person name="Goeker M."/>
        </authorList>
    </citation>
    <scope>NUCLEOTIDE SEQUENCE [LARGE SCALE GENOMIC DNA]</scope>
    <source>
        <strain evidence="3 4">DSM 45385</strain>
    </source>
</reference>
<evidence type="ECO:0000313" key="4">
    <source>
        <dbReference type="Proteomes" id="UP000568380"/>
    </source>
</evidence>
<name>A0A7W8EKZ8_9ACTN</name>
<keyword evidence="4" id="KW-1185">Reference proteome</keyword>
<sequence>MLFSDASYTVGNIVEAIERGDIALPDIQRPFVWQATKVRSLFDSMYKGFPVGFLLFWKTDADPGARQIGTGKAAPQYLIVDGQQRLTSLYAVMKGVEVLREDYSTNRIRIAFRPEDGTFAVTDAAIEKDPEFLPDISVLWAPGNFRQAIRGFLARLAGKREVDQEERDLLDDALHRLHDLSGYLFKIVELSRAVNEEQVAEIFVRINSEGVTLNQADFILTLMSVFWEKGRRELEDFCRAAKTPAHGTACPFNWYIQPQPPQLLRVTVALAFRRAVLKNVYTVLRGRDLESGSASPQSRETQFETLEAAQAHVLNLTHWHEFLLCLERAGFRGSKMISSENAILFSYALWLFGRVHYGVPIPQLREVIGRWFFMTHATSRYSGPFESQAERDFALLGGIAPGDAHAFCDALNHLIDDTLTNDFWTITLPNNLATSAAKSPALMAYIAALNIHDAPALLSRVRVRTRLDPAVTAKRGIERHHLFPRKYLRGTLGLTEASKINQIANMALVEWYDNIAISDRAPSHYWPAEASEARLPPAELAQHTYVHALPDDWHEMDYPTFLSARRRLMAQVTRDAFNLLGQHSYQPDYPVPGKPDSAPAPAGVSEAGLSHLLQLALLDVGAELVDLQHGTDASAVVTAEGKVELEGQIFDTPTSAACAVLDVKQCDGWAFWYTGTDEGLKPLADLREEFVRRITQPETPA</sequence>
<dbReference type="RefSeq" id="WP_221341543.1">
    <property type="nucleotide sequence ID" value="NZ_JACHIN010000016.1"/>
</dbReference>
<dbReference type="InterPro" id="IPR004919">
    <property type="entry name" value="GmrSD_N"/>
</dbReference>
<dbReference type="EMBL" id="JACHIN010000016">
    <property type="protein sequence ID" value="MBB5083349.1"/>
    <property type="molecule type" value="Genomic_DNA"/>
</dbReference>
<comment type="caution">
    <text evidence="3">The sequence shown here is derived from an EMBL/GenBank/DDBJ whole genome shotgun (WGS) entry which is preliminary data.</text>
</comment>
<evidence type="ECO:0000259" key="1">
    <source>
        <dbReference type="Pfam" id="PF03235"/>
    </source>
</evidence>
<dbReference type="Pfam" id="PF18755">
    <property type="entry name" value="RAMA"/>
    <property type="match status" value="1"/>
</dbReference>
<dbReference type="InterPro" id="IPR040843">
    <property type="entry name" value="RAMA"/>
</dbReference>
<dbReference type="PANTHER" id="PTHR37292:SF2">
    <property type="entry name" value="DUF262 DOMAIN-CONTAINING PROTEIN"/>
    <property type="match status" value="1"/>
</dbReference>
<proteinExistence type="predicted"/>
<feature type="domain" description="RAMA" evidence="2">
    <location>
        <begin position="605"/>
        <end position="694"/>
    </location>
</feature>